<name>A0A0X3AN68_9FLAO</name>
<evidence type="ECO:0008006" key="3">
    <source>
        <dbReference type="Google" id="ProtNLM"/>
    </source>
</evidence>
<protein>
    <recommendedName>
        <fullName evidence="3">UvrD-like helicase C-terminal domain-containing protein</fullName>
    </recommendedName>
</protein>
<organism evidence="1 2">
    <name type="scientific">Apibacter mensalis</name>
    <dbReference type="NCBI Taxonomy" id="1586267"/>
    <lineage>
        <taxon>Bacteria</taxon>
        <taxon>Pseudomonadati</taxon>
        <taxon>Bacteroidota</taxon>
        <taxon>Flavobacteriia</taxon>
        <taxon>Flavobacteriales</taxon>
        <taxon>Weeksellaceae</taxon>
        <taxon>Apibacter</taxon>
    </lineage>
</organism>
<dbReference type="AlphaFoldDB" id="A0A0X3AN68"/>
<reference evidence="1 2" key="1">
    <citation type="submission" date="2016-01" db="EMBL/GenBank/DDBJ databases">
        <authorList>
            <person name="McClelland M."/>
            <person name="Jain A."/>
            <person name="Saraogi P."/>
            <person name="Mendelson R."/>
            <person name="Westerman R."/>
            <person name="SanMiguel P."/>
            <person name="Csonka L."/>
        </authorList>
    </citation>
    <scope>NUCLEOTIDE SEQUENCE [LARGE SCALE GENOMIC DNA]</scope>
    <source>
        <strain evidence="1 2">R-53146</strain>
    </source>
</reference>
<dbReference type="OrthoDB" id="9765670at2"/>
<evidence type="ECO:0000313" key="2">
    <source>
        <dbReference type="Proteomes" id="UP000182761"/>
    </source>
</evidence>
<evidence type="ECO:0000313" key="1">
    <source>
        <dbReference type="EMBL" id="CVK15597.1"/>
    </source>
</evidence>
<sequence length="89" mass="10446">MVVIDDEESRGFLFNYDKLFEVTPLSTNDEKNIQEGKETGMDRTRRLFYVACSRAKESLAIVAYTNNPEMLRNNLIKFEWFSSDEIKII</sequence>
<dbReference type="InterPro" id="IPR027417">
    <property type="entry name" value="P-loop_NTPase"/>
</dbReference>
<proteinExistence type="predicted"/>
<dbReference type="SUPFAM" id="SSF52540">
    <property type="entry name" value="P-loop containing nucleoside triphosphate hydrolases"/>
    <property type="match status" value="1"/>
</dbReference>
<accession>A0A0X3AN68</accession>
<dbReference type="RefSeq" id="WP_055424825.1">
    <property type="nucleotide sequence ID" value="NZ_FCOR01000002.1"/>
</dbReference>
<dbReference type="Gene3D" id="3.30.160.800">
    <property type="match status" value="1"/>
</dbReference>
<dbReference type="EMBL" id="FCOR01000002">
    <property type="protein sequence ID" value="CVK15597.1"/>
    <property type="molecule type" value="Genomic_DNA"/>
</dbReference>
<dbReference type="STRING" id="1586267.GCA_001418685_00424"/>
<dbReference type="Proteomes" id="UP000182761">
    <property type="component" value="Unassembled WGS sequence"/>
</dbReference>
<keyword evidence="2" id="KW-1185">Reference proteome</keyword>
<gene>
    <name evidence="1" type="ORF">Ga0061079_102144</name>
</gene>